<dbReference type="InterPro" id="IPR013784">
    <property type="entry name" value="Carb-bd-like_fold"/>
</dbReference>
<dbReference type="SUPFAM" id="SSF49452">
    <property type="entry name" value="Starch-binding domain-like"/>
    <property type="match status" value="1"/>
</dbReference>
<protein>
    <recommendedName>
        <fullName evidence="2">Alpha-galactosidase NEW3 domain-containing protein</fullName>
    </recommendedName>
</protein>
<dbReference type="GO" id="GO:0030246">
    <property type="term" value="F:carbohydrate binding"/>
    <property type="evidence" value="ECO:0007669"/>
    <property type="project" value="InterPro"/>
</dbReference>
<proteinExistence type="predicted"/>
<reference evidence="3" key="1">
    <citation type="submission" date="2020-06" db="EMBL/GenBank/DDBJ databases">
        <title>Unique genomic features of the anaerobic methanotrophic archaea.</title>
        <authorList>
            <person name="Chadwick G.L."/>
            <person name="Skennerton C.T."/>
            <person name="Laso-Perez R."/>
            <person name="Leu A.O."/>
            <person name="Speth D.R."/>
            <person name="Yu H."/>
            <person name="Morgan-Lang C."/>
            <person name="Hatzenpichler R."/>
            <person name="Goudeau D."/>
            <person name="Malmstrom R."/>
            <person name="Brazelton W.J."/>
            <person name="Woyke T."/>
            <person name="Hallam S.J."/>
            <person name="Tyson G.W."/>
            <person name="Wegener G."/>
            <person name="Boetius A."/>
            <person name="Orphan V."/>
        </authorList>
    </citation>
    <scope>NUCLEOTIDE SEQUENCE</scope>
</reference>
<evidence type="ECO:0000259" key="2">
    <source>
        <dbReference type="Pfam" id="PF10633"/>
    </source>
</evidence>
<dbReference type="AlphaFoldDB" id="A0A7G9YZV8"/>
<feature type="transmembrane region" description="Helical" evidence="1">
    <location>
        <begin position="463"/>
        <end position="482"/>
    </location>
</feature>
<dbReference type="Gene3D" id="2.60.40.1120">
    <property type="entry name" value="Carboxypeptidase-like, regulatory domain"/>
    <property type="match status" value="1"/>
</dbReference>
<keyword evidence="1" id="KW-0812">Transmembrane</keyword>
<organism evidence="3">
    <name type="scientific">Candidatus Methanophagaceae archaeon ANME-1 ERB6</name>
    <dbReference type="NCBI Taxonomy" id="2759912"/>
    <lineage>
        <taxon>Archaea</taxon>
        <taxon>Methanobacteriati</taxon>
        <taxon>Methanobacteriota</taxon>
        <taxon>Stenosarchaea group</taxon>
        <taxon>Methanomicrobia</taxon>
        <taxon>Candidatus Methanophagales</taxon>
        <taxon>Candidatus Methanophagaceae</taxon>
    </lineage>
</organism>
<sequence length="488" mass="54549">MKAKVKAKAREMVPILTLFLFFLTLFFLSPALVAAQEGVVEKRVEIRCDFPAQMIEAGDTATFELTLINHGKTATYSLRWWAYREAKNWDIKFEDGNKEVYKVLLPEGSSGSKTVTLAVETPGDAKVGESPIHVDIGDGRITLYVKITETHKGEKGTLALTVTDKDGDSIKGATVNVYNKNKFVDYAKTTIEGKIELELEKGEYTAEILKEGYHAKETEDFKIRIGGTTDIGIISLEQKEFYAEVSSKSPSKTAMVGENPLYQIKIKNSGKADDTYRLDIEGLPEDWYCRYKETEEGKEDISELFIGSGEEKTLYLEFVPPYDVAIGEYNVTSLVQSSTGQYELNLTLKVRGSYEMRLYSRKLSYEVKRGERASIELTASNAGKGGTITNIKPEISAPEGWTATIDPKEVTSLKPGESETFTMKITPPGDITPSDYKVTVKIKSDQLEEEEDFRIIVEESSNVALYGTVIIVIVLLALAFMFRKYGRR</sequence>
<dbReference type="Gene3D" id="2.60.40.10">
    <property type="entry name" value="Immunoglobulins"/>
    <property type="match status" value="1"/>
</dbReference>
<accession>A0A7G9YZV8</accession>
<keyword evidence="1" id="KW-1133">Transmembrane helix</keyword>
<dbReference type="PANTHER" id="PTHR39198:SF1">
    <property type="entry name" value="ALPHA-GALACTOSIDASE NEW3 DOMAIN-CONTAINING PROTEIN"/>
    <property type="match status" value="1"/>
</dbReference>
<keyword evidence="1" id="KW-0472">Membrane</keyword>
<feature type="domain" description="Alpha-galactosidase NEW3" evidence="2">
    <location>
        <begin position="368"/>
        <end position="443"/>
    </location>
</feature>
<dbReference type="Pfam" id="PF13620">
    <property type="entry name" value="CarboxypepD_reg"/>
    <property type="match status" value="1"/>
</dbReference>
<dbReference type="EMBL" id="MT631545">
    <property type="protein sequence ID" value="QNO53542.1"/>
    <property type="molecule type" value="Genomic_DNA"/>
</dbReference>
<dbReference type="Pfam" id="PF10633">
    <property type="entry name" value="NPCBM_assoc"/>
    <property type="match status" value="1"/>
</dbReference>
<evidence type="ECO:0000313" key="3">
    <source>
        <dbReference type="EMBL" id="QNO53542.1"/>
    </source>
</evidence>
<name>A0A7G9YZV8_9EURY</name>
<dbReference type="InterPro" id="IPR013783">
    <property type="entry name" value="Ig-like_fold"/>
</dbReference>
<gene>
    <name evidence="3" type="ORF">LGBLGJPO_00006</name>
</gene>
<dbReference type="PANTHER" id="PTHR39198">
    <property type="entry name" value="HYPOTHETICAL MEMBRANE PROTEIN, CONSERVED"/>
    <property type="match status" value="1"/>
</dbReference>
<dbReference type="InterPro" id="IPR018905">
    <property type="entry name" value="A-galactase_NEW3"/>
</dbReference>
<evidence type="ECO:0000256" key="1">
    <source>
        <dbReference type="SAM" id="Phobius"/>
    </source>
</evidence>